<accession>A0ABV8IZI8</accession>
<evidence type="ECO:0000313" key="1">
    <source>
        <dbReference type="EMBL" id="MFC4069151.1"/>
    </source>
</evidence>
<reference evidence="2" key="1">
    <citation type="journal article" date="2019" name="Int. J. Syst. Evol. Microbiol.">
        <title>The Global Catalogue of Microorganisms (GCM) 10K type strain sequencing project: providing services to taxonomists for standard genome sequencing and annotation.</title>
        <authorList>
            <consortium name="The Broad Institute Genomics Platform"/>
            <consortium name="The Broad Institute Genome Sequencing Center for Infectious Disease"/>
            <person name="Wu L."/>
            <person name="Ma J."/>
        </authorList>
    </citation>
    <scope>NUCLEOTIDE SEQUENCE [LARGE SCALE GENOMIC DNA]</scope>
    <source>
        <strain evidence="2">TBRC 5832</strain>
    </source>
</reference>
<organism evidence="1 2">
    <name type="scientific">Actinoplanes subglobosus</name>
    <dbReference type="NCBI Taxonomy" id="1547892"/>
    <lineage>
        <taxon>Bacteria</taxon>
        <taxon>Bacillati</taxon>
        <taxon>Actinomycetota</taxon>
        <taxon>Actinomycetes</taxon>
        <taxon>Micromonosporales</taxon>
        <taxon>Micromonosporaceae</taxon>
        <taxon>Actinoplanes</taxon>
    </lineage>
</organism>
<gene>
    <name evidence="1" type="ORF">ACFO0C_29830</name>
</gene>
<proteinExistence type="predicted"/>
<dbReference type="EMBL" id="JBHSBL010000020">
    <property type="protein sequence ID" value="MFC4069151.1"/>
    <property type="molecule type" value="Genomic_DNA"/>
</dbReference>
<evidence type="ECO:0000313" key="2">
    <source>
        <dbReference type="Proteomes" id="UP001595867"/>
    </source>
</evidence>
<dbReference type="RefSeq" id="WP_378070043.1">
    <property type="nucleotide sequence ID" value="NZ_JBHSBL010000020.1"/>
</dbReference>
<name>A0ABV8IZI8_9ACTN</name>
<protein>
    <submittedName>
        <fullName evidence="1">Uncharacterized protein</fullName>
    </submittedName>
</protein>
<keyword evidence="2" id="KW-1185">Reference proteome</keyword>
<dbReference type="Proteomes" id="UP001595867">
    <property type="component" value="Unassembled WGS sequence"/>
</dbReference>
<comment type="caution">
    <text evidence="1">The sequence shown here is derived from an EMBL/GenBank/DDBJ whole genome shotgun (WGS) entry which is preliminary data.</text>
</comment>
<sequence>MAAWTFDARQDDTVVFAVRQLADAADLSATLRKAGVPALVEFIRVPREQKVLGCRDAQHGLPGLYDVMPNSHVPAKPDENTYAVRRDLMPSGSTLHFVIFEQINQDTGEPGRSVMTSLVDGDPVPCRLFPPDYTMPD</sequence>